<organism evidence="2 3">
    <name type="scientific">Trifolium medium</name>
    <dbReference type="NCBI Taxonomy" id="97028"/>
    <lineage>
        <taxon>Eukaryota</taxon>
        <taxon>Viridiplantae</taxon>
        <taxon>Streptophyta</taxon>
        <taxon>Embryophyta</taxon>
        <taxon>Tracheophyta</taxon>
        <taxon>Spermatophyta</taxon>
        <taxon>Magnoliopsida</taxon>
        <taxon>eudicotyledons</taxon>
        <taxon>Gunneridae</taxon>
        <taxon>Pentapetalae</taxon>
        <taxon>rosids</taxon>
        <taxon>fabids</taxon>
        <taxon>Fabales</taxon>
        <taxon>Fabaceae</taxon>
        <taxon>Papilionoideae</taxon>
        <taxon>50 kb inversion clade</taxon>
        <taxon>NPAAA clade</taxon>
        <taxon>Hologalegina</taxon>
        <taxon>IRL clade</taxon>
        <taxon>Trifolieae</taxon>
        <taxon>Trifolium</taxon>
    </lineage>
</organism>
<dbReference type="Proteomes" id="UP000265520">
    <property type="component" value="Unassembled WGS sequence"/>
</dbReference>
<evidence type="ECO:0000313" key="2">
    <source>
        <dbReference type="EMBL" id="MCI74063.1"/>
    </source>
</evidence>
<accession>A0A392UKA2</accession>
<keyword evidence="3" id="KW-1185">Reference proteome</keyword>
<keyword evidence="1" id="KW-0812">Transmembrane</keyword>
<feature type="transmembrane region" description="Helical" evidence="1">
    <location>
        <begin position="6"/>
        <end position="26"/>
    </location>
</feature>
<evidence type="ECO:0000256" key="1">
    <source>
        <dbReference type="SAM" id="Phobius"/>
    </source>
</evidence>
<dbReference type="EMBL" id="LXQA010852658">
    <property type="protein sequence ID" value="MCI74063.1"/>
    <property type="molecule type" value="Genomic_DNA"/>
</dbReference>
<keyword evidence="1" id="KW-0472">Membrane</keyword>
<proteinExistence type="predicted"/>
<sequence length="28" mass="3001">GETPGMGIGPISMPLLLMVWFLVMSLPL</sequence>
<protein>
    <submittedName>
        <fullName evidence="2">Uncharacterized protein</fullName>
    </submittedName>
</protein>
<reference evidence="2 3" key="1">
    <citation type="journal article" date="2018" name="Front. Plant Sci.">
        <title>Red Clover (Trifolium pratense) and Zigzag Clover (T. medium) - A Picture of Genomic Similarities and Differences.</title>
        <authorList>
            <person name="Dluhosova J."/>
            <person name="Istvanek J."/>
            <person name="Nedelnik J."/>
            <person name="Repkova J."/>
        </authorList>
    </citation>
    <scope>NUCLEOTIDE SEQUENCE [LARGE SCALE GENOMIC DNA]</scope>
    <source>
        <strain evidence="3">cv. 10/8</strain>
        <tissue evidence="2">Leaf</tissue>
    </source>
</reference>
<keyword evidence="1" id="KW-1133">Transmembrane helix</keyword>
<name>A0A392UKA2_9FABA</name>
<dbReference type="AlphaFoldDB" id="A0A392UKA2"/>
<evidence type="ECO:0000313" key="3">
    <source>
        <dbReference type="Proteomes" id="UP000265520"/>
    </source>
</evidence>
<feature type="non-terminal residue" evidence="2">
    <location>
        <position position="1"/>
    </location>
</feature>
<comment type="caution">
    <text evidence="2">The sequence shown here is derived from an EMBL/GenBank/DDBJ whole genome shotgun (WGS) entry which is preliminary data.</text>
</comment>